<dbReference type="GO" id="GO:0046872">
    <property type="term" value="F:metal ion binding"/>
    <property type="evidence" value="ECO:0007669"/>
    <property type="project" value="UniProtKB-KW"/>
</dbReference>
<dbReference type="Pfam" id="PF01966">
    <property type="entry name" value="HD"/>
    <property type="match status" value="1"/>
</dbReference>
<dbReference type="NCBIfam" id="TIGR00488">
    <property type="entry name" value="bis(5'-nucleosyl)-tetraphosphatase (symmetrical) YqeK"/>
    <property type="match status" value="1"/>
</dbReference>
<dbReference type="InterPro" id="IPR051094">
    <property type="entry name" value="Diverse_Catalytic_Enzymes"/>
</dbReference>
<name>A0A8K1ZXX4_9CYAN</name>
<dbReference type="RefSeq" id="WP_161825687.1">
    <property type="nucleotide sequence ID" value="NZ_WVIC01000022.1"/>
</dbReference>
<evidence type="ECO:0000256" key="1">
    <source>
        <dbReference type="ARBA" id="ARBA00012506"/>
    </source>
</evidence>
<evidence type="ECO:0000256" key="4">
    <source>
        <dbReference type="ARBA" id="ARBA00022801"/>
    </source>
</evidence>
<evidence type="ECO:0000256" key="2">
    <source>
        <dbReference type="ARBA" id="ARBA00022723"/>
    </source>
</evidence>
<evidence type="ECO:0000313" key="8">
    <source>
        <dbReference type="EMBL" id="NCJ07214.1"/>
    </source>
</evidence>
<comment type="catalytic activity">
    <reaction evidence="6">
        <text>P(1),P(4)-bis(5'-adenosyl) tetraphosphate + H2O = 2 ADP + 2 H(+)</text>
        <dbReference type="Rhea" id="RHEA:24252"/>
        <dbReference type="ChEBI" id="CHEBI:15377"/>
        <dbReference type="ChEBI" id="CHEBI:15378"/>
        <dbReference type="ChEBI" id="CHEBI:58141"/>
        <dbReference type="ChEBI" id="CHEBI:456216"/>
        <dbReference type="EC" id="3.6.1.41"/>
    </reaction>
</comment>
<dbReference type="EMBL" id="WVIC01000022">
    <property type="protein sequence ID" value="NCJ07214.1"/>
    <property type="molecule type" value="Genomic_DNA"/>
</dbReference>
<dbReference type="AlphaFoldDB" id="A0A8K1ZXX4"/>
<protein>
    <recommendedName>
        <fullName evidence="1">bis(5'-nucleosyl)-tetraphosphatase (symmetrical)</fullName>
        <ecNumber evidence="1">3.6.1.41</ecNumber>
    </recommendedName>
</protein>
<dbReference type="Proteomes" id="UP000607397">
    <property type="component" value="Unassembled WGS sequence"/>
</dbReference>
<dbReference type="PANTHER" id="PTHR35795:SF1">
    <property type="entry name" value="BIS(5'-NUCLEOSYL)-TETRAPHOSPHATASE, SYMMETRICAL"/>
    <property type="match status" value="1"/>
</dbReference>
<organism evidence="8 9">
    <name type="scientific">Petrachloros mirabilis ULC683</name>
    <dbReference type="NCBI Taxonomy" id="2781853"/>
    <lineage>
        <taxon>Bacteria</taxon>
        <taxon>Bacillati</taxon>
        <taxon>Cyanobacteriota</taxon>
        <taxon>Cyanophyceae</taxon>
        <taxon>Synechococcales</taxon>
        <taxon>Petrachlorosaceae</taxon>
        <taxon>Petrachloros</taxon>
        <taxon>Petrachloros mirabilis</taxon>
    </lineage>
</organism>
<dbReference type="InterPro" id="IPR005249">
    <property type="entry name" value="YqeK"/>
</dbReference>
<dbReference type="InterPro" id="IPR003607">
    <property type="entry name" value="HD/PDEase_dom"/>
</dbReference>
<dbReference type="PANTHER" id="PTHR35795">
    <property type="entry name" value="SLR1885 PROTEIN"/>
    <property type="match status" value="1"/>
</dbReference>
<dbReference type="GO" id="GO:0008803">
    <property type="term" value="F:bis(5'-nucleosyl)-tetraphosphatase (symmetrical) activity"/>
    <property type="evidence" value="ECO:0007669"/>
    <property type="project" value="UniProtKB-EC"/>
</dbReference>
<dbReference type="PROSITE" id="PS51831">
    <property type="entry name" value="HD"/>
    <property type="match status" value="1"/>
</dbReference>
<dbReference type="EC" id="3.6.1.41" evidence="1"/>
<sequence length="205" mass="22607">MSSSSPVVPTTSLVDREAVLRWLEAEVPGHRLKHILRVEQMSMALAQAYDLDVAKAAQAGLMHDLAKYYRPQRLLALAREAGLAIDPVDEADPRLLHAAVSAVVAQQEFGVQDAEILAAIAHHTLGEPGMSPLSCVVFLADSLEPGRGDTPELKELRKVAHHNLQRAVWMTCDRTLAHLIAQKLLIHPRMILTRNWAMQQAQTKA</sequence>
<dbReference type="GO" id="GO:0000166">
    <property type="term" value="F:nucleotide binding"/>
    <property type="evidence" value="ECO:0007669"/>
    <property type="project" value="UniProtKB-KW"/>
</dbReference>
<dbReference type="SUPFAM" id="SSF109604">
    <property type="entry name" value="HD-domain/PDEase-like"/>
    <property type="match status" value="1"/>
</dbReference>
<keyword evidence="3" id="KW-0547">Nucleotide-binding</keyword>
<evidence type="ECO:0000313" key="9">
    <source>
        <dbReference type="Proteomes" id="UP000607397"/>
    </source>
</evidence>
<keyword evidence="2" id="KW-0479">Metal-binding</keyword>
<evidence type="ECO:0000256" key="3">
    <source>
        <dbReference type="ARBA" id="ARBA00022741"/>
    </source>
</evidence>
<dbReference type="SMART" id="SM00471">
    <property type="entry name" value="HDc"/>
    <property type="match status" value="1"/>
</dbReference>
<evidence type="ECO:0000256" key="6">
    <source>
        <dbReference type="ARBA" id="ARBA00049417"/>
    </source>
</evidence>
<keyword evidence="5" id="KW-0408">Iron</keyword>
<dbReference type="Gene3D" id="1.10.3210.10">
    <property type="entry name" value="Hypothetical protein af1432"/>
    <property type="match status" value="1"/>
</dbReference>
<reference evidence="8" key="1">
    <citation type="submission" date="2019-12" db="EMBL/GenBank/DDBJ databases">
        <title>High-Quality draft genome sequences of three cyanobacteria isolated from the limestone walls of the Old Cathedral of Coimbra.</title>
        <authorList>
            <person name="Tiago I."/>
            <person name="Soares F."/>
            <person name="Portugal A."/>
        </authorList>
    </citation>
    <scope>NUCLEOTIDE SEQUENCE [LARGE SCALE GENOMIC DNA]</scope>
    <source>
        <strain evidence="8">C</strain>
    </source>
</reference>
<comment type="caution">
    <text evidence="8">The sequence shown here is derived from an EMBL/GenBank/DDBJ whole genome shotgun (WGS) entry which is preliminary data.</text>
</comment>
<proteinExistence type="predicted"/>
<evidence type="ECO:0000259" key="7">
    <source>
        <dbReference type="PROSITE" id="PS51831"/>
    </source>
</evidence>
<gene>
    <name evidence="8" type="ORF">GS597_12000</name>
</gene>
<dbReference type="CDD" id="cd00077">
    <property type="entry name" value="HDc"/>
    <property type="match status" value="1"/>
</dbReference>
<accession>A0A8K1ZXX4</accession>
<feature type="domain" description="HD" evidence="7">
    <location>
        <begin position="31"/>
        <end position="146"/>
    </location>
</feature>
<keyword evidence="4" id="KW-0378">Hydrolase</keyword>
<evidence type="ECO:0000256" key="5">
    <source>
        <dbReference type="ARBA" id="ARBA00023004"/>
    </source>
</evidence>
<dbReference type="InterPro" id="IPR006674">
    <property type="entry name" value="HD_domain"/>
</dbReference>
<keyword evidence="9" id="KW-1185">Reference proteome</keyword>